<dbReference type="EC" id="2.7.13.3" evidence="2"/>
<dbReference type="Proteomes" id="UP001317870">
    <property type="component" value="Chromosome"/>
</dbReference>
<keyword evidence="9" id="KW-1133">Transmembrane helix</keyword>
<dbReference type="GO" id="GO:0016301">
    <property type="term" value="F:kinase activity"/>
    <property type="evidence" value="ECO:0007669"/>
    <property type="project" value="UniProtKB-KW"/>
</dbReference>
<dbReference type="Pfam" id="PF13796">
    <property type="entry name" value="Sensor"/>
    <property type="match status" value="1"/>
</dbReference>
<dbReference type="SMART" id="SM00387">
    <property type="entry name" value="HATPase_c"/>
    <property type="match status" value="1"/>
</dbReference>
<keyword evidence="5" id="KW-0547">Nucleotide-binding</keyword>
<evidence type="ECO:0000313" key="11">
    <source>
        <dbReference type="EMBL" id="BDU00419.1"/>
    </source>
</evidence>
<keyword evidence="7" id="KW-0067">ATP-binding</keyword>
<keyword evidence="3" id="KW-0597">Phosphoprotein</keyword>
<evidence type="ECO:0000256" key="4">
    <source>
        <dbReference type="ARBA" id="ARBA00022679"/>
    </source>
</evidence>
<evidence type="ECO:0000256" key="7">
    <source>
        <dbReference type="ARBA" id="ARBA00022840"/>
    </source>
</evidence>
<comment type="catalytic activity">
    <reaction evidence="1">
        <text>ATP + protein L-histidine = ADP + protein N-phospho-L-histidine.</text>
        <dbReference type="EC" id="2.7.13.3"/>
    </reaction>
</comment>
<proteinExistence type="predicted"/>
<evidence type="ECO:0000313" key="12">
    <source>
        <dbReference type="Proteomes" id="UP001317870"/>
    </source>
</evidence>
<feature type="transmembrane region" description="Helical" evidence="9">
    <location>
        <begin position="41"/>
        <end position="66"/>
    </location>
</feature>
<dbReference type="InterPro" id="IPR003594">
    <property type="entry name" value="HATPase_dom"/>
</dbReference>
<reference evidence="11 12" key="1">
    <citation type="submission" date="2022-11" db="EMBL/GenBank/DDBJ databases">
        <title>Genome Sequencing of Nocardia sp. ON39_IFM12276 and assembly.</title>
        <authorList>
            <person name="Shimojima M."/>
            <person name="Toyokawa M."/>
            <person name="Uesaka K."/>
        </authorList>
    </citation>
    <scope>NUCLEOTIDE SEQUENCE [LARGE SCALE GENOMIC DNA]</scope>
    <source>
        <strain evidence="11 12">IFM 12276</strain>
    </source>
</reference>
<dbReference type="RefSeq" id="WP_281873242.1">
    <property type="nucleotide sequence ID" value="NZ_AP026978.1"/>
</dbReference>
<evidence type="ECO:0000259" key="10">
    <source>
        <dbReference type="SMART" id="SM00387"/>
    </source>
</evidence>
<evidence type="ECO:0000256" key="1">
    <source>
        <dbReference type="ARBA" id="ARBA00000085"/>
    </source>
</evidence>
<feature type="transmembrane region" description="Helical" evidence="9">
    <location>
        <begin position="174"/>
        <end position="192"/>
    </location>
</feature>
<evidence type="ECO:0000256" key="3">
    <source>
        <dbReference type="ARBA" id="ARBA00022553"/>
    </source>
</evidence>
<gene>
    <name evidence="11" type="ORF">IFM12276_34470</name>
</gene>
<dbReference type="Pfam" id="PF07730">
    <property type="entry name" value="HisKA_3"/>
    <property type="match status" value="1"/>
</dbReference>
<organism evidence="11 12">
    <name type="scientific">Nocardia sputorum</name>
    <dbReference type="NCBI Taxonomy" id="2984338"/>
    <lineage>
        <taxon>Bacteria</taxon>
        <taxon>Bacillati</taxon>
        <taxon>Actinomycetota</taxon>
        <taxon>Actinomycetes</taxon>
        <taxon>Mycobacteriales</taxon>
        <taxon>Nocardiaceae</taxon>
        <taxon>Nocardia</taxon>
    </lineage>
</organism>
<keyword evidence="6 11" id="KW-0418">Kinase</keyword>
<keyword evidence="12" id="KW-1185">Reference proteome</keyword>
<accession>A0ABN6U5J0</accession>
<dbReference type="PANTHER" id="PTHR24421">
    <property type="entry name" value="NITRATE/NITRITE SENSOR PROTEIN NARX-RELATED"/>
    <property type="match status" value="1"/>
</dbReference>
<dbReference type="PANTHER" id="PTHR24421:SF10">
    <property type="entry name" value="NITRATE_NITRITE SENSOR PROTEIN NARQ"/>
    <property type="match status" value="1"/>
</dbReference>
<keyword evidence="9" id="KW-0812">Transmembrane</keyword>
<dbReference type="Pfam" id="PF02518">
    <property type="entry name" value="HATPase_c"/>
    <property type="match status" value="1"/>
</dbReference>
<sequence length="443" mass="46154">MSADASMQERGPVAVRWSVAGRLRALPGSIGYLLVGGATGVAAMFAAVGLFVVAATSLGGVGIPAIPEYLRLIRPLTEFERRRAGKRLGAPIVVAYRPMTGGLRQRLVSAFGDPANGRDIAWLCVHGVPGMVVALFSIGLPLGVLNQLAIPVYWQIVPPGTVDSFGFVVDSWPLAGLSVLIAIPLAVLVLRLPTVARWQALLARTLLGPAPGAALAVRVAELTATRAAALDAHGAELRRIERDLHDGAQARIAAVIMQLGLADQLRERDPAASSDLVRKAQDTAEAALAELRDVVRTVYPPVLADRGLTSAISALAARSPIPVELDLDGAVAARQSRTEAPDSGRSKTRWPAAVEAAAYFVISEAITNATKHSAAENLRVSLGGDAGLLAVEVRDDGMGGARETEGGGLAGIRRRAEALDGRMVLSSPAGGPTEVRVELPCGL</sequence>
<dbReference type="EMBL" id="AP026978">
    <property type="protein sequence ID" value="BDU00419.1"/>
    <property type="molecule type" value="Genomic_DNA"/>
</dbReference>
<feature type="domain" description="Histidine kinase/HSP90-like ATPase" evidence="10">
    <location>
        <begin position="353"/>
        <end position="443"/>
    </location>
</feature>
<dbReference type="Gene3D" id="1.20.5.1930">
    <property type="match status" value="1"/>
</dbReference>
<dbReference type="InterPro" id="IPR036890">
    <property type="entry name" value="HATPase_C_sf"/>
</dbReference>
<keyword evidence="8" id="KW-0902">Two-component regulatory system</keyword>
<protein>
    <recommendedName>
        <fullName evidence="2">histidine kinase</fullName>
        <ecNumber evidence="2">2.7.13.3</ecNumber>
    </recommendedName>
</protein>
<dbReference type="SUPFAM" id="SSF55874">
    <property type="entry name" value="ATPase domain of HSP90 chaperone/DNA topoisomerase II/histidine kinase"/>
    <property type="match status" value="1"/>
</dbReference>
<evidence type="ECO:0000256" key="9">
    <source>
        <dbReference type="SAM" id="Phobius"/>
    </source>
</evidence>
<dbReference type="CDD" id="cd16917">
    <property type="entry name" value="HATPase_UhpB-NarQ-NarX-like"/>
    <property type="match status" value="1"/>
</dbReference>
<dbReference type="InterPro" id="IPR011712">
    <property type="entry name" value="Sig_transdc_His_kin_sub3_dim/P"/>
</dbReference>
<name>A0ABN6U5J0_9NOCA</name>
<keyword evidence="4" id="KW-0808">Transferase</keyword>
<evidence type="ECO:0000256" key="8">
    <source>
        <dbReference type="ARBA" id="ARBA00023012"/>
    </source>
</evidence>
<keyword evidence="9" id="KW-0472">Membrane</keyword>
<evidence type="ECO:0000256" key="5">
    <source>
        <dbReference type="ARBA" id="ARBA00022741"/>
    </source>
</evidence>
<evidence type="ECO:0000256" key="6">
    <source>
        <dbReference type="ARBA" id="ARBA00022777"/>
    </source>
</evidence>
<feature type="transmembrane region" description="Helical" evidence="9">
    <location>
        <begin position="132"/>
        <end position="154"/>
    </location>
</feature>
<dbReference type="InterPro" id="IPR025828">
    <property type="entry name" value="Put_sensor_dom"/>
</dbReference>
<evidence type="ECO:0000256" key="2">
    <source>
        <dbReference type="ARBA" id="ARBA00012438"/>
    </source>
</evidence>
<dbReference type="InterPro" id="IPR050482">
    <property type="entry name" value="Sensor_HK_TwoCompSys"/>
</dbReference>
<dbReference type="Gene3D" id="3.30.565.10">
    <property type="entry name" value="Histidine kinase-like ATPase, C-terminal domain"/>
    <property type="match status" value="1"/>
</dbReference>